<feature type="region of interest" description="Disordered" evidence="1">
    <location>
        <begin position="33"/>
        <end position="68"/>
    </location>
</feature>
<gene>
    <name evidence="2" type="ORF">SBAD_LOCUS12866</name>
</gene>
<evidence type="ECO:0000313" key="4">
    <source>
        <dbReference type="WBParaSite" id="SBAD_0001327901-mRNA-1"/>
    </source>
</evidence>
<reference evidence="4" key="1">
    <citation type="submission" date="2016-06" db="UniProtKB">
        <authorList>
            <consortium name="WormBaseParasite"/>
        </authorList>
    </citation>
    <scope>IDENTIFICATION</scope>
</reference>
<evidence type="ECO:0000313" key="2">
    <source>
        <dbReference type="EMBL" id="VDP52386.1"/>
    </source>
</evidence>
<dbReference type="Proteomes" id="UP000270296">
    <property type="component" value="Unassembled WGS sequence"/>
</dbReference>
<reference evidence="2 3" key="2">
    <citation type="submission" date="2018-11" db="EMBL/GenBank/DDBJ databases">
        <authorList>
            <consortium name="Pathogen Informatics"/>
        </authorList>
    </citation>
    <scope>NUCLEOTIDE SEQUENCE [LARGE SCALE GENOMIC DNA]</scope>
</reference>
<dbReference type="EMBL" id="UZAM01019161">
    <property type="protein sequence ID" value="VDP52386.1"/>
    <property type="molecule type" value="Genomic_DNA"/>
</dbReference>
<dbReference type="AlphaFoldDB" id="A0A183JAG8"/>
<organism evidence="4">
    <name type="scientific">Soboliphyme baturini</name>
    <dbReference type="NCBI Taxonomy" id="241478"/>
    <lineage>
        <taxon>Eukaryota</taxon>
        <taxon>Metazoa</taxon>
        <taxon>Ecdysozoa</taxon>
        <taxon>Nematoda</taxon>
        <taxon>Enoplea</taxon>
        <taxon>Dorylaimia</taxon>
        <taxon>Dioctophymatida</taxon>
        <taxon>Dioctophymatoidea</taxon>
        <taxon>Soboliphymatidae</taxon>
        <taxon>Soboliphyme</taxon>
    </lineage>
</organism>
<evidence type="ECO:0000313" key="3">
    <source>
        <dbReference type="Proteomes" id="UP000270296"/>
    </source>
</evidence>
<accession>A0A183JAG8</accession>
<dbReference type="WBParaSite" id="SBAD_0001327901-mRNA-1">
    <property type="protein sequence ID" value="SBAD_0001327901-mRNA-1"/>
    <property type="gene ID" value="SBAD_0001327901"/>
</dbReference>
<name>A0A183JAG8_9BILA</name>
<keyword evidence="3" id="KW-1185">Reference proteome</keyword>
<feature type="compositionally biased region" description="Polar residues" evidence="1">
    <location>
        <begin position="39"/>
        <end position="60"/>
    </location>
</feature>
<sequence length="68" mass="7618">MWMDLHKQLLYLNKYISIHVAGETDNMTLLANEDEAPSFLQNHQGGSSLEPAKTTQQRLHPSSPLAAQ</sequence>
<proteinExistence type="predicted"/>
<evidence type="ECO:0000256" key="1">
    <source>
        <dbReference type="SAM" id="MobiDB-lite"/>
    </source>
</evidence>
<protein>
    <submittedName>
        <fullName evidence="2 4">Uncharacterized protein</fullName>
    </submittedName>
</protein>